<reference evidence="2 3" key="1">
    <citation type="submission" date="2018-05" db="EMBL/GenBank/DDBJ databases">
        <authorList>
            <person name="Goeker M."/>
            <person name="Huntemann M."/>
            <person name="Clum A."/>
            <person name="Pillay M."/>
            <person name="Palaniappan K."/>
            <person name="Varghese N."/>
            <person name="Mikhailova N."/>
            <person name="Stamatis D."/>
            <person name="Reddy T."/>
            <person name="Daum C."/>
            <person name="Shapiro N."/>
            <person name="Ivanova N."/>
            <person name="Kyrpides N."/>
            <person name="Woyke T."/>
        </authorList>
    </citation>
    <scope>NUCLEOTIDE SEQUENCE [LARGE SCALE GENOMIC DNA]</scope>
    <source>
        <strain evidence="2 3">DSM 26524</strain>
    </source>
</reference>
<dbReference type="SUPFAM" id="SSF51556">
    <property type="entry name" value="Metallo-dependent hydrolases"/>
    <property type="match status" value="1"/>
</dbReference>
<organism evidence="2 3">
    <name type="scientific">Murimonas intestini</name>
    <dbReference type="NCBI Taxonomy" id="1337051"/>
    <lineage>
        <taxon>Bacteria</taxon>
        <taxon>Bacillati</taxon>
        <taxon>Bacillota</taxon>
        <taxon>Clostridia</taxon>
        <taxon>Lachnospirales</taxon>
        <taxon>Lachnospiraceae</taxon>
        <taxon>Murimonas</taxon>
    </lineage>
</organism>
<keyword evidence="3" id="KW-1185">Reference proteome</keyword>
<accession>A0AB73T5Z7</accession>
<dbReference type="GO" id="GO:0016810">
    <property type="term" value="F:hydrolase activity, acting on carbon-nitrogen (but not peptide) bonds"/>
    <property type="evidence" value="ECO:0007669"/>
    <property type="project" value="InterPro"/>
</dbReference>
<dbReference type="InterPro" id="IPR032466">
    <property type="entry name" value="Metal_Hydrolase"/>
</dbReference>
<dbReference type="Pfam" id="PF01979">
    <property type="entry name" value="Amidohydro_1"/>
    <property type="match status" value="1"/>
</dbReference>
<dbReference type="Proteomes" id="UP000245412">
    <property type="component" value="Unassembled WGS sequence"/>
</dbReference>
<evidence type="ECO:0000313" key="3">
    <source>
        <dbReference type="Proteomes" id="UP000245412"/>
    </source>
</evidence>
<dbReference type="Gene3D" id="3.20.20.140">
    <property type="entry name" value="Metal-dependent hydrolases"/>
    <property type="match status" value="1"/>
</dbReference>
<dbReference type="InterPro" id="IPR051781">
    <property type="entry name" value="Metallo-dep_Hydrolase"/>
</dbReference>
<proteinExistence type="predicted"/>
<dbReference type="InterPro" id="IPR011059">
    <property type="entry name" value="Metal-dep_hydrolase_composite"/>
</dbReference>
<dbReference type="RefSeq" id="WP_257497751.1">
    <property type="nucleotide sequence ID" value="NZ_JANKBI010000019.1"/>
</dbReference>
<feature type="domain" description="Amidohydrolase-related" evidence="1">
    <location>
        <begin position="52"/>
        <end position="352"/>
    </location>
</feature>
<dbReference type="PANTHER" id="PTHR43135:SF3">
    <property type="entry name" value="ALPHA-D-RIBOSE 1-METHYLPHOSPHONATE 5-TRIPHOSPHATE DIPHOSPHATASE"/>
    <property type="match status" value="1"/>
</dbReference>
<protein>
    <submittedName>
        <fullName evidence="2">Imidazolonepropionase-like amidohydrolase</fullName>
    </submittedName>
</protein>
<sequence>MLAIKCGHLLLPGGSFITGGAIVTSRGKILEAGPDTKIPEGCPILDASDKWVTPGLIESHGHLSEDSNEMTAPFTPDMSAIDALDPFDPCIPLIRSAGFTTFCTLPGSSNLAGGTGIAVKLKEAQCPEDMIIPECQPLKMAIGENPKLTYGKKGITPGSRMGNAALIRRTFTEAAAYLEKREKGKLDAPNRAKEVLADALAGKRRVKIHCHTAQDITMAVRLAEEFRLTYTLEHVTSGRFTAEYLAEHQVSCCVGPLLIPALKLEMKDIHPSNPGVLERAGVSFSLIQDAGWDTVYLPSLAGLCTAHGLSSQAALNALTIQAARNLGLESRIGSLEPGKDADISIFTGNPLENTAVCTDVLIDGVNYEKRK</sequence>
<name>A0AB73T5Z7_9FIRM</name>
<dbReference type="InterPro" id="IPR006680">
    <property type="entry name" value="Amidohydro-rel"/>
</dbReference>
<evidence type="ECO:0000313" key="2">
    <source>
        <dbReference type="EMBL" id="PWJ76718.1"/>
    </source>
</evidence>
<dbReference type="SUPFAM" id="SSF51338">
    <property type="entry name" value="Composite domain of metallo-dependent hydrolases"/>
    <property type="match status" value="1"/>
</dbReference>
<gene>
    <name evidence="2" type="ORF">C7383_104164</name>
</gene>
<comment type="caution">
    <text evidence="2">The sequence shown here is derived from an EMBL/GenBank/DDBJ whole genome shotgun (WGS) entry which is preliminary data.</text>
</comment>
<dbReference type="AlphaFoldDB" id="A0AB73T5Z7"/>
<dbReference type="EMBL" id="QGGY01000004">
    <property type="protein sequence ID" value="PWJ76718.1"/>
    <property type="molecule type" value="Genomic_DNA"/>
</dbReference>
<evidence type="ECO:0000259" key="1">
    <source>
        <dbReference type="Pfam" id="PF01979"/>
    </source>
</evidence>
<dbReference type="PANTHER" id="PTHR43135">
    <property type="entry name" value="ALPHA-D-RIBOSE 1-METHYLPHOSPHONATE 5-TRIPHOSPHATE DIPHOSPHATASE"/>
    <property type="match status" value="1"/>
</dbReference>